<evidence type="ECO:0000313" key="2">
    <source>
        <dbReference type="EMBL" id="MCV2401427.1"/>
    </source>
</evidence>
<dbReference type="InterPro" id="IPR029044">
    <property type="entry name" value="Nucleotide-diphossugar_trans"/>
</dbReference>
<reference evidence="2 3" key="1">
    <citation type="submission" date="2022-10" db="EMBL/GenBank/DDBJ databases">
        <title>Marinomonas transparenta sp. nov. and Marinomonas sargassi sp. nov., isolated from marine alga (Sargassum natans (L.) Gaillon).</title>
        <authorList>
            <person name="Wang Y."/>
        </authorList>
    </citation>
    <scope>NUCLEOTIDE SEQUENCE [LARGE SCALE GENOMIC DNA]</scope>
    <source>
        <strain evidence="2 3">C2222</strain>
    </source>
</reference>
<name>A0ABT2YNH1_9GAMM</name>
<dbReference type="Gene3D" id="3.90.550.10">
    <property type="entry name" value="Spore Coat Polysaccharide Biosynthesis Protein SpsA, Chain A"/>
    <property type="match status" value="1"/>
</dbReference>
<dbReference type="SUPFAM" id="SSF53448">
    <property type="entry name" value="Nucleotide-diphospho-sugar transferases"/>
    <property type="match status" value="1"/>
</dbReference>
<accession>A0ABT2YNH1</accession>
<proteinExistence type="predicted"/>
<dbReference type="Proteomes" id="UP001209713">
    <property type="component" value="Unassembled WGS sequence"/>
</dbReference>
<evidence type="ECO:0000313" key="3">
    <source>
        <dbReference type="Proteomes" id="UP001209713"/>
    </source>
</evidence>
<evidence type="ECO:0000259" key="1">
    <source>
        <dbReference type="Pfam" id="PF00535"/>
    </source>
</evidence>
<protein>
    <submittedName>
        <fullName evidence="2">Glycosyltransferase family 2 protein</fullName>
    </submittedName>
</protein>
<keyword evidence="3" id="KW-1185">Reference proteome</keyword>
<organism evidence="2 3">
    <name type="scientific">Marinomonas sargassi</name>
    <dbReference type="NCBI Taxonomy" id="2984494"/>
    <lineage>
        <taxon>Bacteria</taxon>
        <taxon>Pseudomonadati</taxon>
        <taxon>Pseudomonadota</taxon>
        <taxon>Gammaproteobacteria</taxon>
        <taxon>Oceanospirillales</taxon>
        <taxon>Oceanospirillaceae</taxon>
        <taxon>Marinomonas</taxon>
    </lineage>
</organism>
<dbReference type="EMBL" id="JAOVZB010000001">
    <property type="protein sequence ID" value="MCV2401427.1"/>
    <property type="molecule type" value="Genomic_DNA"/>
</dbReference>
<feature type="domain" description="Glycosyltransferase 2-like" evidence="1">
    <location>
        <begin position="21"/>
        <end position="108"/>
    </location>
</feature>
<comment type="caution">
    <text evidence="2">The sequence shown here is derived from an EMBL/GenBank/DDBJ whole genome shotgun (WGS) entry which is preliminary data.</text>
</comment>
<gene>
    <name evidence="2" type="ORF">OFY17_00895</name>
</gene>
<dbReference type="InterPro" id="IPR001173">
    <property type="entry name" value="Glyco_trans_2-like"/>
</dbReference>
<sequence length="288" mass="34024">MKISAFTFIKNGQLLGYPFLQSIESVLDLVDEFVISVGDGEDNTLEALKSLNNDKIRIIETNWNDKMRSRGYVYGQQKMIAQFNCTGDWAFYLEADEIVHEEDIEKIRSVCQKYLNDPEVEGIAFDYIHFWGNENTYIDSSHWYRSEVRIIRNSIRTYAPDGLYWIVLDGRKGRRYPKAIRPGIKMYHYGWTRTIDQLEKKDEKVSQYWNRSAEKVSYDQIDPLIMRHFTGKHPKVMQSIFNSGSNGMFIPKPKNGIPKEYKRYRLKDKIEKIFNVDLSKKHYKLVKN</sequence>
<dbReference type="RefSeq" id="WP_263528804.1">
    <property type="nucleotide sequence ID" value="NZ_JAOVZB010000001.1"/>
</dbReference>
<dbReference type="Pfam" id="PF00535">
    <property type="entry name" value="Glycos_transf_2"/>
    <property type="match status" value="1"/>
</dbReference>